<feature type="chain" id="PRO_5044544849" description="Low molecular weight antigen MTB12-like C-terminal domain-containing protein" evidence="3">
    <location>
        <begin position="22"/>
        <end position="165"/>
    </location>
</feature>
<dbReference type="Pfam" id="PF26580">
    <property type="entry name" value="Mtb12_C"/>
    <property type="match status" value="1"/>
</dbReference>
<dbReference type="PROSITE" id="PS51257">
    <property type="entry name" value="PROKAR_LIPOPROTEIN"/>
    <property type="match status" value="1"/>
</dbReference>
<comment type="similarity">
    <text evidence="2">Belongs to the MTB12 family.</text>
</comment>
<dbReference type="GeneID" id="84895454"/>
<dbReference type="KEGG" id="cbq:AL705_07850"/>
<reference evidence="6 8" key="3">
    <citation type="submission" date="2019-04" db="EMBL/GenBank/DDBJ databases">
        <authorList>
            <person name="Seth-Smith MB H."/>
            <person name="Seth-Smith H."/>
        </authorList>
    </citation>
    <scope>NUCLEOTIDE SEQUENCE [LARGE SCALE GENOMIC DNA]</scope>
    <source>
        <strain evidence="6">USB-603019</strain>
    </source>
</reference>
<evidence type="ECO:0000313" key="8">
    <source>
        <dbReference type="Proteomes" id="UP000324288"/>
    </source>
</evidence>
<feature type="signal peptide" evidence="3">
    <location>
        <begin position="1"/>
        <end position="21"/>
    </location>
</feature>
<sequence>MTARRIGAALIAVTAAVSLTACTTSVPPEVQASRSAAMSSLKRPAIPEPTLKQLQALLDRALDPKVPVDKKLDTVQGAEKSPELFKKITQAKQESKATITLSGQIIPVDPTTRTVHVEMAIPGQPAQGSEVKFVYNKKKWKVSKSYVCNTISLLMPDSVPAVCST</sequence>
<dbReference type="AlphaFoldDB" id="A0A0M4N0I8"/>
<keyword evidence="8" id="KW-1185">Reference proteome</keyword>
<evidence type="ECO:0000256" key="1">
    <source>
        <dbReference type="ARBA" id="ARBA00022729"/>
    </source>
</evidence>
<evidence type="ECO:0000256" key="3">
    <source>
        <dbReference type="SAM" id="SignalP"/>
    </source>
</evidence>
<protein>
    <recommendedName>
        <fullName evidence="4">Low molecular weight antigen MTB12-like C-terminal domain-containing protein</fullName>
    </recommendedName>
</protein>
<evidence type="ECO:0000313" key="6">
    <source>
        <dbReference type="EMBL" id="VHO01650.1"/>
    </source>
</evidence>
<accession>A0A0M4N0I8</accession>
<organism evidence="5 7">
    <name type="scientific">Lawsonella clevelandensis</name>
    <dbReference type="NCBI Taxonomy" id="1528099"/>
    <lineage>
        <taxon>Bacteria</taxon>
        <taxon>Bacillati</taxon>
        <taxon>Actinomycetota</taxon>
        <taxon>Actinomycetes</taxon>
        <taxon>Mycobacteriales</taxon>
        <taxon>Lawsonellaceae</taxon>
        <taxon>Lawsonella</taxon>
    </lineage>
</organism>
<dbReference type="EMBL" id="LR584267">
    <property type="protein sequence ID" value="VHO01650.1"/>
    <property type="molecule type" value="Genomic_DNA"/>
</dbReference>
<reference evidence="5" key="2">
    <citation type="journal article" date="2016" name="Int. J. Syst. Evol. Microbiol.">
        <title>Lawsonella clevelandensis gen. nov., sp. nov., a new member of the suborder Corynebacterineae isolated from human abscesses.</title>
        <authorList>
            <person name="Bell M.E."/>
            <person name="Bernard K.A."/>
            <person name="Harrington S.M."/>
            <person name="Patel N.B."/>
            <person name="Tucker T.A."/>
            <person name="Metcalfe M.G."/>
            <person name="McQuiston J.R."/>
        </authorList>
    </citation>
    <scope>NUCLEOTIDE SEQUENCE</scope>
    <source>
        <strain evidence="5">X1698</strain>
    </source>
</reference>
<evidence type="ECO:0000313" key="5">
    <source>
        <dbReference type="EMBL" id="ALE19448.1"/>
    </source>
</evidence>
<gene>
    <name evidence="5" type="ORF">AL705_07850</name>
    <name evidence="6" type="ORF">LC603019_01579</name>
</gene>
<keyword evidence="1 3" id="KW-0732">Signal</keyword>
<feature type="domain" description="Low molecular weight antigen MTB12-like C-terminal" evidence="4">
    <location>
        <begin position="47"/>
        <end position="155"/>
    </location>
</feature>
<reference evidence="5 7" key="1">
    <citation type="journal article" date="2015" name="Genome Announc.">
        <title>Complete Genome Sequences for Two Strains of a Novel Fastidious, Partially Acid-Fast, Gram-Positive Corynebacterineae Bacterium, Derived from Human Clinical Samples.</title>
        <authorList>
            <person name="Nicholson A.C."/>
            <person name="Bell M."/>
            <person name="Humrighouse B.W."/>
            <person name="McQuiston J.R."/>
        </authorList>
    </citation>
    <scope>NUCLEOTIDE SEQUENCE [LARGE SCALE GENOMIC DNA]</scope>
    <source>
        <strain evidence="5 7">X1698</strain>
    </source>
</reference>
<name>A0A0M4N0I8_9ACTN</name>
<dbReference type="OrthoDB" id="4567960at2"/>
<dbReference type="Proteomes" id="UP000324288">
    <property type="component" value="Chromosome"/>
</dbReference>
<dbReference type="InterPro" id="IPR058644">
    <property type="entry name" value="Mtb12-like_C"/>
</dbReference>
<evidence type="ECO:0000313" key="7">
    <source>
        <dbReference type="Proteomes" id="UP000068137"/>
    </source>
</evidence>
<dbReference type="STRING" id="1528099.AL705_07850"/>
<proteinExistence type="inferred from homology"/>
<dbReference type="EMBL" id="CP012390">
    <property type="protein sequence ID" value="ALE19448.1"/>
    <property type="molecule type" value="Genomic_DNA"/>
</dbReference>
<dbReference type="Proteomes" id="UP000068137">
    <property type="component" value="Chromosome"/>
</dbReference>
<dbReference type="RefSeq" id="WP_053962532.1">
    <property type="nucleotide sequence ID" value="NZ_CAJPTR010000026.1"/>
</dbReference>
<evidence type="ECO:0000256" key="2">
    <source>
        <dbReference type="ARBA" id="ARBA00093774"/>
    </source>
</evidence>
<evidence type="ECO:0000259" key="4">
    <source>
        <dbReference type="Pfam" id="PF26580"/>
    </source>
</evidence>